<name>A0ABQ0F6I2_APOSI</name>
<dbReference type="Proteomes" id="UP001623349">
    <property type="component" value="Unassembled WGS sequence"/>
</dbReference>
<keyword evidence="2" id="KW-1185">Reference proteome</keyword>
<accession>A0ABQ0F6I2</accession>
<evidence type="ECO:0000313" key="1">
    <source>
        <dbReference type="EMBL" id="GAB1294710.1"/>
    </source>
</evidence>
<reference evidence="1 2" key="1">
    <citation type="submission" date="2024-08" db="EMBL/GenBank/DDBJ databases">
        <title>The draft genome of Apodemus speciosus.</title>
        <authorList>
            <person name="Nabeshima K."/>
            <person name="Suzuki S."/>
            <person name="Onuma M."/>
        </authorList>
    </citation>
    <scope>NUCLEOTIDE SEQUENCE [LARGE SCALE GENOMIC DNA]</scope>
    <source>
        <strain evidence="1">IB14-021</strain>
    </source>
</reference>
<proteinExistence type="predicted"/>
<protein>
    <submittedName>
        <fullName evidence="1">Uncharacterized protein</fullName>
    </submittedName>
</protein>
<gene>
    <name evidence="1" type="ORF">APTSU1_000994300</name>
</gene>
<dbReference type="EMBL" id="BAAFST010000009">
    <property type="protein sequence ID" value="GAB1294710.1"/>
    <property type="molecule type" value="Genomic_DNA"/>
</dbReference>
<evidence type="ECO:0000313" key="2">
    <source>
        <dbReference type="Proteomes" id="UP001623349"/>
    </source>
</evidence>
<sequence length="91" mass="9137">MSGFGKGGVADVRKRNPVGVLRAARFPLGMEGGFSTGQGAVLTAGDCEVTFLKGVEATRALRQGCSALGGTMSGAYANKNNLVEYGGPVAG</sequence>
<comment type="caution">
    <text evidence="1">The sequence shown here is derived from an EMBL/GenBank/DDBJ whole genome shotgun (WGS) entry which is preliminary data.</text>
</comment>
<organism evidence="1 2">
    <name type="scientific">Apodemus speciosus</name>
    <name type="common">Large Japanese field mouse</name>
    <dbReference type="NCBI Taxonomy" id="105296"/>
    <lineage>
        <taxon>Eukaryota</taxon>
        <taxon>Metazoa</taxon>
        <taxon>Chordata</taxon>
        <taxon>Craniata</taxon>
        <taxon>Vertebrata</taxon>
        <taxon>Euteleostomi</taxon>
        <taxon>Mammalia</taxon>
        <taxon>Eutheria</taxon>
        <taxon>Euarchontoglires</taxon>
        <taxon>Glires</taxon>
        <taxon>Rodentia</taxon>
        <taxon>Myomorpha</taxon>
        <taxon>Muroidea</taxon>
        <taxon>Muridae</taxon>
        <taxon>Murinae</taxon>
        <taxon>Apodemus</taxon>
    </lineage>
</organism>